<dbReference type="AlphaFoldDB" id="A0A8K0NF58"/>
<accession>A0A8K0NF58</accession>
<sequence>HQVAPFYLHTPDDNWIYAWHVLPLPLYHKHDAQIINGASPEVAPRDVTTTESFRLLKSDPNAKLILYFHGNAGHVAQMYRGPSYHSLTDTSSYHVIAIDYRGFGHSTGVPSEQGLLQDAETLVEWATKVAGIPSSRIVLFGHSLGTAVASGVAERYTNRGVDFAGIVLVAGFSDLSNLLIGYRISGVFPVMGPLVVWPSAVKLLQGAVVDKWHSADRLARIVRQSRKRLRLELIHSYHDWDIPWQHEDVLFQAAANATTDGLTQQAFDTYKEGVTEVRPGNDGFTATVKASPDMVIRQELVLHGGHNQIVTSSAVLRAVMRCFDEE</sequence>
<evidence type="ECO:0000313" key="3">
    <source>
        <dbReference type="Proteomes" id="UP000811619"/>
    </source>
</evidence>
<feature type="non-terminal residue" evidence="2">
    <location>
        <position position="326"/>
    </location>
</feature>
<dbReference type="InterPro" id="IPR022742">
    <property type="entry name" value="Hydrolase_4"/>
</dbReference>
<dbReference type="PANTHER" id="PTHR12277:SF81">
    <property type="entry name" value="PROTEIN ABHD13"/>
    <property type="match status" value="1"/>
</dbReference>
<gene>
    <name evidence="2" type="ORF">E4U42_001441</name>
</gene>
<dbReference type="EMBL" id="SRPY01001432">
    <property type="protein sequence ID" value="KAG5913126.1"/>
    <property type="molecule type" value="Genomic_DNA"/>
</dbReference>
<dbReference type="OrthoDB" id="446723at2759"/>
<evidence type="ECO:0000259" key="1">
    <source>
        <dbReference type="Pfam" id="PF12146"/>
    </source>
</evidence>
<organism evidence="2 3">
    <name type="scientific">Claviceps africana</name>
    <dbReference type="NCBI Taxonomy" id="83212"/>
    <lineage>
        <taxon>Eukaryota</taxon>
        <taxon>Fungi</taxon>
        <taxon>Dikarya</taxon>
        <taxon>Ascomycota</taxon>
        <taxon>Pezizomycotina</taxon>
        <taxon>Sordariomycetes</taxon>
        <taxon>Hypocreomycetidae</taxon>
        <taxon>Hypocreales</taxon>
        <taxon>Clavicipitaceae</taxon>
        <taxon>Claviceps</taxon>
    </lineage>
</organism>
<evidence type="ECO:0000313" key="2">
    <source>
        <dbReference type="EMBL" id="KAG5913126.1"/>
    </source>
</evidence>
<dbReference type="SUPFAM" id="SSF53474">
    <property type="entry name" value="alpha/beta-Hydrolases"/>
    <property type="match status" value="1"/>
</dbReference>
<feature type="domain" description="Serine aminopeptidase S33" evidence="1">
    <location>
        <begin position="62"/>
        <end position="178"/>
    </location>
</feature>
<comment type="caution">
    <text evidence="2">The sequence shown here is derived from an EMBL/GenBank/DDBJ whole genome shotgun (WGS) entry which is preliminary data.</text>
</comment>
<proteinExistence type="predicted"/>
<reference evidence="2" key="1">
    <citation type="journal article" date="2020" name="bioRxiv">
        <title>Whole genome comparisons of ergot fungi reveals the divergence and evolution of species within the genus Claviceps are the result of varying mechanisms driving genome evolution and host range expansion.</title>
        <authorList>
            <person name="Wyka S.A."/>
            <person name="Mondo S.J."/>
            <person name="Liu M."/>
            <person name="Dettman J."/>
            <person name="Nalam V."/>
            <person name="Broders K.D."/>
        </authorList>
    </citation>
    <scope>NUCLEOTIDE SEQUENCE</scope>
    <source>
        <strain evidence="2">CCC 489</strain>
    </source>
</reference>
<name>A0A8K0NF58_9HYPO</name>
<keyword evidence="3" id="KW-1185">Reference proteome</keyword>
<protein>
    <recommendedName>
        <fullName evidence="1">Serine aminopeptidase S33 domain-containing protein</fullName>
    </recommendedName>
</protein>
<dbReference type="Gene3D" id="3.40.50.1820">
    <property type="entry name" value="alpha/beta hydrolase"/>
    <property type="match status" value="1"/>
</dbReference>
<dbReference type="Pfam" id="PF12146">
    <property type="entry name" value="Hydrolase_4"/>
    <property type="match status" value="1"/>
</dbReference>
<dbReference type="Proteomes" id="UP000811619">
    <property type="component" value="Unassembled WGS sequence"/>
</dbReference>
<dbReference type="PANTHER" id="PTHR12277">
    <property type="entry name" value="ALPHA/BETA HYDROLASE DOMAIN-CONTAINING PROTEIN"/>
    <property type="match status" value="1"/>
</dbReference>
<dbReference type="InterPro" id="IPR029058">
    <property type="entry name" value="AB_hydrolase_fold"/>
</dbReference>